<name>A0A0C1SAM9_9ENTR</name>
<keyword evidence="3 4" id="KW-0687">Ribonucleoprotein</keyword>
<comment type="subunit">
    <text evidence="4">Part of the 50S ribosomal subunit.</text>
</comment>
<dbReference type="PATRIC" id="fig|1401651.3.peg.18"/>
<dbReference type="CDD" id="cd00392">
    <property type="entry name" value="Ribosomal_L13"/>
    <property type="match status" value="1"/>
</dbReference>
<dbReference type="GO" id="GO:0022625">
    <property type="term" value="C:cytosolic large ribosomal subunit"/>
    <property type="evidence" value="ECO:0007669"/>
    <property type="project" value="TreeGrafter"/>
</dbReference>
<dbReference type="PANTHER" id="PTHR11545">
    <property type="entry name" value="RIBOSOMAL PROTEIN L13"/>
    <property type="match status" value="1"/>
</dbReference>
<evidence type="ECO:0000256" key="2">
    <source>
        <dbReference type="ARBA" id="ARBA00022980"/>
    </source>
</evidence>
<protein>
    <recommendedName>
        <fullName evidence="4">Large ribosomal subunit protein uL13</fullName>
    </recommendedName>
</protein>
<dbReference type="Pfam" id="PF00572">
    <property type="entry name" value="Ribosomal_L13"/>
    <property type="match status" value="1"/>
</dbReference>
<accession>A0A0C1SAM9</accession>
<dbReference type="InterPro" id="IPR036899">
    <property type="entry name" value="Ribosomal_uL13_sf"/>
</dbReference>
<dbReference type="GO" id="GO:0003735">
    <property type="term" value="F:structural constituent of ribosome"/>
    <property type="evidence" value="ECO:0007669"/>
    <property type="project" value="InterPro"/>
</dbReference>
<evidence type="ECO:0000313" key="5">
    <source>
        <dbReference type="EMBL" id="KIE64296.1"/>
    </source>
</evidence>
<dbReference type="HAMAP" id="MF_01366">
    <property type="entry name" value="Ribosomal_uL13"/>
    <property type="match status" value="1"/>
</dbReference>
<dbReference type="AlphaFoldDB" id="A0A0C1SAM9"/>
<dbReference type="PIRSF" id="PIRSF002181">
    <property type="entry name" value="Ribosomal_L13"/>
    <property type="match status" value="1"/>
</dbReference>
<dbReference type="Proteomes" id="UP000054529">
    <property type="component" value="Unassembled WGS sequence"/>
</dbReference>
<organism evidence="5 6">
    <name type="scientific">Candidatus Riesia pediculischaeffi PTSU</name>
    <dbReference type="NCBI Taxonomy" id="1401651"/>
    <lineage>
        <taxon>Bacteria</taxon>
        <taxon>Pseudomonadati</taxon>
        <taxon>Pseudomonadota</taxon>
        <taxon>Gammaproteobacteria</taxon>
        <taxon>Enterobacterales</taxon>
        <taxon>Enterobacteriaceae</taxon>
        <taxon>Candidatus Riesia</taxon>
    </lineage>
</organism>
<dbReference type="PANTHER" id="PTHR11545:SF2">
    <property type="entry name" value="LARGE RIBOSOMAL SUBUNIT PROTEIN UL13M"/>
    <property type="match status" value="1"/>
</dbReference>
<sequence>MNAEIIIKMIKRNWYIFDVSGKILGRIASRIAYYLMGKHKSEYAPYVDIGDYVIVTNSKKILVTGNKRNLKEYYRHTGYVGGLKKISFKNLIERYPDRVIRYAVKGMLPKNKLGKRMYLRMKIYSEAVHRHHVNKPKIII</sequence>
<keyword evidence="2 4" id="KW-0689">Ribosomal protein</keyword>
<comment type="function">
    <text evidence="4">This protein is one of the early assembly proteins of the 50S ribosomal subunit, although it is not seen to bind rRNA by itself. It is important during the early stages of 50S assembly.</text>
</comment>
<dbReference type="NCBIfam" id="TIGR01066">
    <property type="entry name" value="rplM_bact"/>
    <property type="match status" value="1"/>
</dbReference>
<evidence type="ECO:0000256" key="4">
    <source>
        <dbReference type="HAMAP-Rule" id="MF_01366"/>
    </source>
</evidence>
<evidence type="ECO:0000256" key="1">
    <source>
        <dbReference type="ARBA" id="ARBA00006227"/>
    </source>
</evidence>
<proteinExistence type="inferred from homology"/>
<reference evidence="5 6" key="1">
    <citation type="journal article" date="2014" name="G3 (Bethesda)">
        <title>Genome sequence of Candidatus Riesia pediculischaeffi, endosymbiont of chimpanzee lice, and genomic comparison of recently acquired endosymbionts from human and chimpanzee lice.</title>
        <authorList>
            <person name="Boyd B.M."/>
            <person name="Allen J.M."/>
            <person name="de Crecy-Lagard V."/>
            <person name="Reed D.L."/>
        </authorList>
    </citation>
    <scope>NUCLEOTIDE SEQUENCE [LARGE SCALE GENOMIC DNA]</scope>
    <source>
        <strain evidence="5 6">PTSU</strain>
    </source>
</reference>
<dbReference type="SUPFAM" id="SSF52161">
    <property type="entry name" value="Ribosomal protein L13"/>
    <property type="match status" value="1"/>
</dbReference>
<dbReference type="InterPro" id="IPR005823">
    <property type="entry name" value="Ribosomal_uL13_bac-type"/>
</dbReference>
<dbReference type="GO" id="GO:0017148">
    <property type="term" value="P:negative regulation of translation"/>
    <property type="evidence" value="ECO:0007669"/>
    <property type="project" value="TreeGrafter"/>
</dbReference>
<dbReference type="RefSeq" id="WP_039719443.1">
    <property type="nucleotide sequence ID" value="NZ_AWXV01000001.1"/>
</dbReference>
<dbReference type="GO" id="GO:0006412">
    <property type="term" value="P:translation"/>
    <property type="evidence" value="ECO:0007669"/>
    <property type="project" value="UniProtKB-UniRule"/>
</dbReference>
<dbReference type="InterPro" id="IPR005822">
    <property type="entry name" value="Ribosomal_uL13"/>
</dbReference>
<gene>
    <name evidence="4" type="primary">rplM</name>
    <name evidence="5" type="ORF">P689_12320</name>
</gene>
<evidence type="ECO:0000256" key="3">
    <source>
        <dbReference type="ARBA" id="ARBA00023274"/>
    </source>
</evidence>
<comment type="caution">
    <text evidence="5">The sequence shown here is derived from an EMBL/GenBank/DDBJ whole genome shotgun (WGS) entry which is preliminary data.</text>
</comment>
<comment type="similarity">
    <text evidence="1 4">Belongs to the universal ribosomal protein uL13 family.</text>
</comment>
<dbReference type="HOGENOM" id="CLU_082184_2_2_6"/>
<evidence type="ECO:0000313" key="6">
    <source>
        <dbReference type="Proteomes" id="UP000054529"/>
    </source>
</evidence>
<dbReference type="EMBL" id="AWXV01000001">
    <property type="protein sequence ID" value="KIE64296.1"/>
    <property type="molecule type" value="Genomic_DNA"/>
</dbReference>
<dbReference type="GO" id="GO:0003729">
    <property type="term" value="F:mRNA binding"/>
    <property type="evidence" value="ECO:0007669"/>
    <property type="project" value="TreeGrafter"/>
</dbReference>
<dbReference type="Gene3D" id="3.90.1180.10">
    <property type="entry name" value="Ribosomal protein L13"/>
    <property type="match status" value="1"/>
</dbReference>